<dbReference type="Proteomes" id="UP000482671">
    <property type="component" value="Unassembled WGS sequence"/>
</dbReference>
<dbReference type="InterPro" id="IPR007235">
    <property type="entry name" value="Glyco_trans_28_C"/>
</dbReference>
<reference evidence="4 5" key="1">
    <citation type="journal article" date="2019" name="Nat. Med.">
        <title>A library of human gut bacterial isolates paired with longitudinal multiomics data enables mechanistic microbiome research.</title>
        <authorList>
            <person name="Poyet M."/>
            <person name="Groussin M."/>
            <person name="Gibbons S.M."/>
            <person name="Avila-Pacheco J."/>
            <person name="Jiang X."/>
            <person name="Kearney S.M."/>
            <person name="Perrotta A.R."/>
            <person name="Berdy B."/>
            <person name="Zhao S."/>
            <person name="Lieberman T.D."/>
            <person name="Swanson P.K."/>
            <person name="Smith M."/>
            <person name="Roesemann S."/>
            <person name="Alexander J.E."/>
            <person name="Rich S.A."/>
            <person name="Livny J."/>
            <person name="Vlamakis H."/>
            <person name="Clish C."/>
            <person name="Bullock K."/>
            <person name="Deik A."/>
            <person name="Scott J."/>
            <person name="Pierce K.A."/>
            <person name="Xavier R.J."/>
            <person name="Alm E.J."/>
        </authorList>
    </citation>
    <scope>NUCLEOTIDE SEQUENCE [LARGE SCALE GENOMIC DNA]</scope>
    <source>
        <strain evidence="3 5">BIOML-A11</strain>
        <strain evidence="2 4">BIOML-A29</strain>
    </source>
</reference>
<dbReference type="Pfam" id="PF04101">
    <property type="entry name" value="Glyco_tran_28_C"/>
    <property type="match status" value="1"/>
</dbReference>
<evidence type="ECO:0000259" key="1">
    <source>
        <dbReference type="Pfam" id="PF04101"/>
    </source>
</evidence>
<evidence type="ECO:0000313" key="2">
    <source>
        <dbReference type="EMBL" id="MTU40672.1"/>
    </source>
</evidence>
<dbReference type="Proteomes" id="UP000434916">
    <property type="component" value="Unassembled WGS sequence"/>
</dbReference>
<sequence length="359" mass="40897">MRILGIFRGFPGLGRVVAGVSLLEELRDQYGANIRMISYLQGNEYLKSKGYADLHEATPMDYCSIGLVPTNKMGAYIHTTIKEYTPDLILIDGEPLIVHSIKLSFPRMKIVVLLNPSDVDNSYNDKEAMDYFNSLYSMADVAIVHGLRKIRKPLFYDYKQFYSLNTILRREILKLKNIPSKDIYCILGGGTVNVSCQFTESSIRIGELCIKVAEELSEYRMHIVCSSANIYDALYRMSITDNVFLYKDIISPQYYYAHASLIITRSGRNTLSEIKYLDIPAITFVTGDRYRVVEQRQNVNLLHDDCCLMAESNWTKDELVRLIKRLNIPKESDKIGSFIPGNAIAMEILLNNTSSMPTK</sequence>
<dbReference type="EMBL" id="WNCN01000022">
    <property type="protein sequence ID" value="MTU40672.1"/>
    <property type="molecule type" value="Genomic_DNA"/>
</dbReference>
<accession>A0A9Q4WVF3</accession>
<feature type="domain" description="Glycosyl transferase family 28 C-terminal" evidence="1">
    <location>
        <begin position="253"/>
        <end position="331"/>
    </location>
</feature>
<evidence type="ECO:0000313" key="5">
    <source>
        <dbReference type="Proteomes" id="UP000482671"/>
    </source>
</evidence>
<proteinExistence type="predicted"/>
<comment type="caution">
    <text evidence="3">The sequence shown here is derived from an EMBL/GenBank/DDBJ whole genome shotgun (WGS) entry which is preliminary data.</text>
</comment>
<dbReference type="EMBL" id="WNDD01000030">
    <property type="protein sequence ID" value="MTV03694.1"/>
    <property type="molecule type" value="Genomic_DNA"/>
</dbReference>
<evidence type="ECO:0000313" key="4">
    <source>
        <dbReference type="Proteomes" id="UP000434916"/>
    </source>
</evidence>
<dbReference type="GO" id="GO:0016758">
    <property type="term" value="F:hexosyltransferase activity"/>
    <property type="evidence" value="ECO:0007669"/>
    <property type="project" value="InterPro"/>
</dbReference>
<dbReference type="Gene3D" id="3.40.50.2000">
    <property type="entry name" value="Glycogen Phosphorylase B"/>
    <property type="match status" value="1"/>
</dbReference>
<dbReference type="RefSeq" id="WP_119962098.1">
    <property type="nucleotide sequence ID" value="NZ_CACRUV010000028.1"/>
</dbReference>
<name>A0A9Q4WVF3_9BACT</name>
<evidence type="ECO:0000313" key="3">
    <source>
        <dbReference type="EMBL" id="MTV03694.1"/>
    </source>
</evidence>
<protein>
    <recommendedName>
        <fullName evidence="1">Glycosyl transferase family 28 C-terminal domain-containing protein</fullName>
    </recommendedName>
</protein>
<gene>
    <name evidence="2" type="ORF">GMD82_14675</name>
    <name evidence="3" type="ORF">GME02_19075</name>
</gene>
<dbReference type="AlphaFoldDB" id="A0A9Q4WVF3"/>
<organism evidence="3 5">
    <name type="scientific">Parabacteroides merdae</name>
    <dbReference type="NCBI Taxonomy" id="46503"/>
    <lineage>
        <taxon>Bacteria</taxon>
        <taxon>Pseudomonadati</taxon>
        <taxon>Bacteroidota</taxon>
        <taxon>Bacteroidia</taxon>
        <taxon>Bacteroidales</taxon>
        <taxon>Tannerellaceae</taxon>
        <taxon>Parabacteroides</taxon>
    </lineage>
</organism>
<dbReference type="SUPFAM" id="SSF53756">
    <property type="entry name" value="UDP-Glycosyltransferase/glycogen phosphorylase"/>
    <property type="match status" value="1"/>
</dbReference>
<keyword evidence="4" id="KW-1185">Reference proteome</keyword>